<evidence type="ECO:0000313" key="1">
    <source>
        <dbReference type="EMBL" id="MPC47264.1"/>
    </source>
</evidence>
<proteinExistence type="predicted"/>
<dbReference type="Proteomes" id="UP000324222">
    <property type="component" value="Unassembled WGS sequence"/>
</dbReference>
<reference evidence="1 2" key="1">
    <citation type="submission" date="2019-05" db="EMBL/GenBank/DDBJ databases">
        <title>Another draft genome of Portunus trituberculatus and its Hox gene families provides insights of decapod evolution.</title>
        <authorList>
            <person name="Jeong J.-H."/>
            <person name="Song I."/>
            <person name="Kim S."/>
            <person name="Choi T."/>
            <person name="Kim D."/>
            <person name="Ryu S."/>
            <person name="Kim W."/>
        </authorList>
    </citation>
    <scope>NUCLEOTIDE SEQUENCE [LARGE SCALE GENOMIC DNA]</scope>
    <source>
        <tissue evidence="1">Muscle</tissue>
    </source>
</reference>
<gene>
    <name evidence="1" type="ORF">E2C01_041005</name>
</gene>
<dbReference type="EMBL" id="VSRR010007643">
    <property type="protein sequence ID" value="MPC47264.1"/>
    <property type="molecule type" value="Genomic_DNA"/>
</dbReference>
<accession>A0A5B7FSB2</accession>
<evidence type="ECO:0000313" key="2">
    <source>
        <dbReference type="Proteomes" id="UP000324222"/>
    </source>
</evidence>
<comment type="caution">
    <text evidence="1">The sequence shown here is derived from an EMBL/GenBank/DDBJ whole genome shotgun (WGS) entry which is preliminary data.</text>
</comment>
<dbReference type="AlphaFoldDB" id="A0A5B7FSB2"/>
<organism evidence="1 2">
    <name type="scientific">Portunus trituberculatus</name>
    <name type="common">Swimming crab</name>
    <name type="synonym">Neptunus trituberculatus</name>
    <dbReference type="NCBI Taxonomy" id="210409"/>
    <lineage>
        <taxon>Eukaryota</taxon>
        <taxon>Metazoa</taxon>
        <taxon>Ecdysozoa</taxon>
        <taxon>Arthropoda</taxon>
        <taxon>Crustacea</taxon>
        <taxon>Multicrustacea</taxon>
        <taxon>Malacostraca</taxon>
        <taxon>Eumalacostraca</taxon>
        <taxon>Eucarida</taxon>
        <taxon>Decapoda</taxon>
        <taxon>Pleocyemata</taxon>
        <taxon>Brachyura</taxon>
        <taxon>Eubrachyura</taxon>
        <taxon>Portunoidea</taxon>
        <taxon>Portunidae</taxon>
        <taxon>Portuninae</taxon>
        <taxon>Portunus</taxon>
    </lineage>
</organism>
<name>A0A5B7FSB2_PORTR</name>
<keyword evidence="2" id="KW-1185">Reference proteome</keyword>
<protein>
    <submittedName>
        <fullName evidence="1">Uncharacterized protein</fullName>
    </submittedName>
</protein>
<sequence>MRSAEGSVLAGVTQVERQVWRARPGPYTWESLHLNLPCEGPSGKEVKKDATPLLALPGPYIKNRSGLYLGVVPDIPPLPPFSNT</sequence>